<keyword evidence="1" id="KW-0805">Transcription regulation</keyword>
<evidence type="ECO:0000313" key="5">
    <source>
        <dbReference type="EMBL" id="MDM8156575.1"/>
    </source>
</evidence>
<sequence>MKKPFHLMIFRVYQSQRNHLRPRIREIGLSSGQPKILLYVRDHRNCRLKDVARHCEIKPATTSRIIDKLVEDGYVTKTLTCDDRRAMCLCITRAGEAALEKWVRCCVFVEEEMLRNFSEEERRQFYHYLDRAYENLNGNEKEVALCEN</sequence>
<gene>
    <name evidence="5" type="ORF">QUV96_02855</name>
</gene>
<organism evidence="5 6">
    <name type="scientific">Amedibacillus dolichus</name>
    <dbReference type="NCBI Taxonomy" id="31971"/>
    <lineage>
        <taxon>Bacteria</taxon>
        <taxon>Bacillati</taxon>
        <taxon>Bacillota</taxon>
        <taxon>Erysipelotrichia</taxon>
        <taxon>Erysipelotrichales</taxon>
        <taxon>Erysipelotrichaceae</taxon>
        <taxon>Amedibacillus</taxon>
    </lineage>
</organism>
<dbReference type="Pfam" id="PF01047">
    <property type="entry name" value="MarR"/>
    <property type="match status" value="1"/>
</dbReference>
<evidence type="ECO:0000256" key="1">
    <source>
        <dbReference type="ARBA" id="ARBA00023015"/>
    </source>
</evidence>
<keyword evidence="2" id="KW-0238">DNA-binding</keyword>
<evidence type="ECO:0000256" key="3">
    <source>
        <dbReference type="ARBA" id="ARBA00023163"/>
    </source>
</evidence>
<dbReference type="SUPFAM" id="SSF46785">
    <property type="entry name" value="Winged helix' DNA-binding domain"/>
    <property type="match status" value="1"/>
</dbReference>
<dbReference type="RefSeq" id="WP_289607044.1">
    <property type="nucleotide sequence ID" value="NZ_JAUDCG010000008.1"/>
</dbReference>
<dbReference type="Gene3D" id="1.10.10.10">
    <property type="entry name" value="Winged helix-like DNA-binding domain superfamily/Winged helix DNA-binding domain"/>
    <property type="match status" value="1"/>
</dbReference>
<accession>A0ABT7UAA4</accession>
<dbReference type="InterPro" id="IPR000835">
    <property type="entry name" value="HTH_MarR-typ"/>
</dbReference>
<dbReference type="PANTHER" id="PTHR42756:SF1">
    <property type="entry name" value="TRANSCRIPTIONAL REPRESSOR OF EMRAB OPERON"/>
    <property type="match status" value="1"/>
</dbReference>
<dbReference type="PANTHER" id="PTHR42756">
    <property type="entry name" value="TRANSCRIPTIONAL REGULATOR, MARR"/>
    <property type="match status" value="1"/>
</dbReference>
<comment type="caution">
    <text evidence="5">The sequence shown here is derived from an EMBL/GenBank/DDBJ whole genome shotgun (WGS) entry which is preliminary data.</text>
</comment>
<reference evidence="6" key="2">
    <citation type="submission" date="2023-06" db="EMBL/GenBank/DDBJ databases">
        <title>Identification and characterization of horizontal gene transfer across gut microbiota members of farm animals based on homology search.</title>
        <authorList>
            <person name="Zeman M."/>
            <person name="Kubasova T."/>
            <person name="Jahodarova E."/>
            <person name="Nykrynova M."/>
            <person name="Rychlik I."/>
        </authorList>
    </citation>
    <scope>NUCLEOTIDE SEQUENCE [LARGE SCALE GENOMIC DNA]</scope>
    <source>
        <strain evidence="6">ET39</strain>
    </source>
</reference>
<protein>
    <submittedName>
        <fullName evidence="5">MarR family transcriptional regulator</fullName>
    </submittedName>
</protein>
<dbReference type="InterPro" id="IPR036390">
    <property type="entry name" value="WH_DNA-bd_sf"/>
</dbReference>
<reference evidence="5 6" key="1">
    <citation type="submission" date="2023-06" db="EMBL/GenBank/DDBJ databases">
        <title>Identification and characterization of horizontal gene transfer across gut microbiota members of farm animals based on homology search.</title>
        <authorList>
            <person name="Schwarzerova J."/>
            <person name="Nykrynova M."/>
            <person name="Jureckova K."/>
            <person name="Cejkova D."/>
            <person name="Rychlik I."/>
        </authorList>
    </citation>
    <scope>NUCLEOTIDE SEQUENCE [LARGE SCALE GENOMIC DNA]</scope>
    <source>
        <strain evidence="5 6">ET39</strain>
    </source>
</reference>
<evidence type="ECO:0000259" key="4">
    <source>
        <dbReference type="PROSITE" id="PS50995"/>
    </source>
</evidence>
<evidence type="ECO:0000256" key="2">
    <source>
        <dbReference type="ARBA" id="ARBA00023125"/>
    </source>
</evidence>
<reference evidence="5 6" key="3">
    <citation type="submission" date="2023-06" db="EMBL/GenBank/DDBJ databases">
        <authorList>
            <person name="Zeman M."/>
            <person name="Kubasova T."/>
            <person name="Jahodarova E."/>
            <person name="Nykrynova M."/>
            <person name="Rychlik I."/>
        </authorList>
    </citation>
    <scope>NUCLEOTIDE SEQUENCE [LARGE SCALE GENOMIC DNA]</scope>
    <source>
        <strain evidence="5 6">ET39</strain>
    </source>
</reference>
<dbReference type="PROSITE" id="PS50995">
    <property type="entry name" value="HTH_MARR_2"/>
    <property type="match status" value="1"/>
</dbReference>
<name>A0ABT7UAA4_9FIRM</name>
<feature type="domain" description="HTH marR-type" evidence="4">
    <location>
        <begin position="2"/>
        <end position="134"/>
    </location>
</feature>
<evidence type="ECO:0000313" key="6">
    <source>
        <dbReference type="Proteomes" id="UP001529340"/>
    </source>
</evidence>
<keyword evidence="6" id="KW-1185">Reference proteome</keyword>
<proteinExistence type="predicted"/>
<keyword evidence="3" id="KW-0804">Transcription</keyword>
<dbReference type="EMBL" id="JAUDCG010000008">
    <property type="protein sequence ID" value="MDM8156575.1"/>
    <property type="molecule type" value="Genomic_DNA"/>
</dbReference>
<dbReference type="Proteomes" id="UP001529340">
    <property type="component" value="Unassembled WGS sequence"/>
</dbReference>
<dbReference type="InterPro" id="IPR036388">
    <property type="entry name" value="WH-like_DNA-bd_sf"/>
</dbReference>
<dbReference type="SMART" id="SM00347">
    <property type="entry name" value="HTH_MARR"/>
    <property type="match status" value="1"/>
</dbReference>
<dbReference type="PRINTS" id="PR00598">
    <property type="entry name" value="HTHMARR"/>
</dbReference>